<gene>
    <name evidence="1" type="ORF">Afe05nite_24120</name>
</gene>
<dbReference type="AlphaFoldDB" id="A0A919IZ63"/>
<name>A0A919IZ63_9ACTN</name>
<accession>A0A919IZ63</accession>
<evidence type="ECO:0000313" key="2">
    <source>
        <dbReference type="Proteomes" id="UP000598174"/>
    </source>
</evidence>
<dbReference type="Proteomes" id="UP000598174">
    <property type="component" value="Unassembled WGS sequence"/>
</dbReference>
<protein>
    <submittedName>
        <fullName evidence="1">Uncharacterized protein</fullName>
    </submittedName>
</protein>
<dbReference type="EMBL" id="BOMM01000016">
    <property type="protein sequence ID" value="GIE10572.1"/>
    <property type="molecule type" value="Genomic_DNA"/>
</dbReference>
<comment type="caution">
    <text evidence="1">The sequence shown here is derived from an EMBL/GenBank/DDBJ whole genome shotgun (WGS) entry which is preliminary data.</text>
</comment>
<evidence type="ECO:0000313" key="1">
    <source>
        <dbReference type="EMBL" id="GIE10572.1"/>
    </source>
</evidence>
<dbReference type="RefSeq" id="WP_203817108.1">
    <property type="nucleotide sequence ID" value="NZ_BAAABP010000071.1"/>
</dbReference>
<reference evidence="1" key="1">
    <citation type="submission" date="2021-01" db="EMBL/GenBank/DDBJ databases">
        <title>Whole genome shotgun sequence of Actinoplanes ferrugineus NBRC 15555.</title>
        <authorList>
            <person name="Komaki H."/>
            <person name="Tamura T."/>
        </authorList>
    </citation>
    <scope>NUCLEOTIDE SEQUENCE</scope>
    <source>
        <strain evidence="1">NBRC 15555</strain>
    </source>
</reference>
<sequence>MRVWNREAENLWGPRSAEAVGRHLLDLDVGLPVDRRGRQIAGRVAGSLLAGSPEPTGAIIVMEAGEFASGRKGNPTGSTEV</sequence>
<proteinExistence type="predicted"/>
<organism evidence="1 2">
    <name type="scientific">Paractinoplanes ferrugineus</name>
    <dbReference type="NCBI Taxonomy" id="113564"/>
    <lineage>
        <taxon>Bacteria</taxon>
        <taxon>Bacillati</taxon>
        <taxon>Actinomycetota</taxon>
        <taxon>Actinomycetes</taxon>
        <taxon>Micromonosporales</taxon>
        <taxon>Micromonosporaceae</taxon>
        <taxon>Paractinoplanes</taxon>
    </lineage>
</organism>
<keyword evidence="2" id="KW-1185">Reference proteome</keyword>